<evidence type="ECO:0000313" key="2">
    <source>
        <dbReference type="Proteomes" id="UP000807353"/>
    </source>
</evidence>
<comment type="caution">
    <text evidence="1">The sequence shown here is derived from an EMBL/GenBank/DDBJ whole genome shotgun (WGS) entry which is preliminary data.</text>
</comment>
<gene>
    <name evidence="1" type="ORF">BDZ94DRAFT_1151772</name>
</gene>
<feature type="non-terminal residue" evidence="1">
    <location>
        <position position="1"/>
    </location>
</feature>
<sequence>GYANGYFVVPTIIYGITEGKLVDLGLQNAYSLQVPILVDIDLARGRSGMVGEGKNIWPILMIFDYRALISDLFVALCDAIIVNPDKVGHGCEGMYFGENSENTLYEVSKAIGQALGDAGKCEDAEPAALTEGEIDNISGYGNEYMGSESRYRGNRSRLIGWRPIHTTTISAAPTCKPISF</sequence>
<proteinExistence type="predicted"/>
<dbReference type="OrthoDB" id="10262413at2759"/>
<reference evidence="1" key="1">
    <citation type="submission" date="2020-11" db="EMBL/GenBank/DDBJ databases">
        <authorList>
            <consortium name="DOE Joint Genome Institute"/>
            <person name="Ahrendt S."/>
            <person name="Riley R."/>
            <person name="Andreopoulos W."/>
            <person name="Labutti K."/>
            <person name="Pangilinan J."/>
            <person name="Ruiz-Duenas F.J."/>
            <person name="Barrasa J.M."/>
            <person name="Sanchez-Garcia M."/>
            <person name="Camarero S."/>
            <person name="Miyauchi S."/>
            <person name="Serrano A."/>
            <person name="Linde D."/>
            <person name="Babiker R."/>
            <person name="Drula E."/>
            <person name="Ayuso-Fernandez I."/>
            <person name="Pacheco R."/>
            <person name="Padilla G."/>
            <person name="Ferreira P."/>
            <person name="Barriuso J."/>
            <person name="Kellner H."/>
            <person name="Castanera R."/>
            <person name="Alfaro M."/>
            <person name="Ramirez L."/>
            <person name="Pisabarro A.G."/>
            <person name="Kuo A."/>
            <person name="Tritt A."/>
            <person name="Lipzen A."/>
            <person name="He G."/>
            <person name="Yan M."/>
            <person name="Ng V."/>
            <person name="Cullen D."/>
            <person name="Martin F."/>
            <person name="Rosso M.-N."/>
            <person name="Henrissat B."/>
            <person name="Hibbett D."/>
            <person name="Martinez A.T."/>
            <person name="Grigoriev I.V."/>
        </authorList>
    </citation>
    <scope>NUCLEOTIDE SEQUENCE</scope>
    <source>
        <strain evidence="1">CBS 247.69</strain>
    </source>
</reference>
<evidence type="ECO:0000313" key="1">
    <source>
        <dbReference type="EMBL" id="KAF9469589.1"/>
    </source>
</evidence>
<dbReference type="Proteomes" id="UP000807353">
    <property type="component" value="Unassembled WGS sequence"/>
</dbReference>
<keyword evidence="2" id="KW-1185">Reference proteome</keyword>
<dbReference type="EMBL" id="MU150229">
    <property type="protein sequence ID" value="KAF9469589.1"/>
    <property type="molecule type" value="Genomic_DNA"/>
</dbReference>
<dbReference type="AlphaFoldDB" id="A0A9P5YJ84"/>
<accession>A0A9P5YJ84</accession>
<organism evidence="1 2">
    <name type="scientific">Collybia nuda</name>
    <dbReference type="NCBI Taxonomy" id="64659"/>
    <lineage>
        <taxon>Eukaryota</taxon>
        <taxon>Fungi</taxon>
        <taxon>Dikarya</taxon>
        <taxon>Basidiomycota</taxon>
        <taxon>Agaricomycotina</taxon>
        <taxon>Agaricomycetes</taxon>
        <taxon>Agaricomycetidae</taxon>
        <taxon>Agaricales</taxon>
        <taxon>Tricholomatineae</taxon>
        <taxon>Clitocybaceae</taxon>
        <taxon>Collybia</taxon>
    </lineage>
</organism>
<name>A0A9P5YJ84_9AGAR</name>
<protein>
    <submittedName>
        <fullName evidence="1">Uncharacterized protein</fullName>
    </submittedName>
</protein>